<protein>
    <submittedName>
        <fullName evidence="5">Putative electron transfer flavoprotein FixA</fullName>
    </submittedName>
</protein>
<dbReference type="Pfam" id="PF01012">
    <property type="entry name" value="ETF"/>
    <property type="match status" value="1"/>
</dbReference>
<dbReference type="SUPFAM" id="SSF52402">
    <property type="entry name" value="Adenine nucleotide alpha hydrolases-like"/>
    <property type="match status" value="1"/>
</dbReference>
<dbReference type="OrthoDB" id="9804960at2"/>
<keyword evidence="6" id="KW-1185">Reference proteome</keyword>
<comment type="function">
    <text evidence="3">The electron transfer flavoprotein serves as a specific electron acceptor for other dehydrogenases. It transfers the electrons to the main respiratory chain via ETF-ubiquinone oxidoreductase (ETF dehydrogenase).</text>
</comment>
<evidence type="ECO:0000256" key="3">
    <source>
        <dbReference type="ARBA" id="ARBA00025649"/>
    </source>
</evidence>
<dbReference type="AlphaFoldDB" id="J0NQY1"/>
<comment type="caution">
    <text evidence="5">The sequence shown here is derived from an EMBL/GenBank/DDBJ whole genome shotgun (WGS) entry which is preliminary data.</text>
</comment>
<dbReference type="InterPro" id="IPR012255">
    <property type="entry name" value="ETF_b"/>
</dbReference>
<dbReference type="PATRIC" id="fig|1125717.3.peg.243"/>
<sequence length="270" mass="27244">MDAPQTTNSTLVQKGQMMSIIVAYKYAANPQDTTVDASGAIDWSRAKAAISEYDPVAVQVGRTLADSLGTDVVGISVGTSAVASSMAKKGALSRGMDRALVVADDATAGWNATTVASALAGLVGKVEGASLVLTGDSSIDESAKIVSTLIAGFLGWPCFQEVVAVEAAGDGWKLTQSTAGGTRTISVDGPVVAAVATDAAPVKVPGMKDILAAGKKPLEKVAVADLPTVDTALEVTGRSKPVAKARRNETFTGDDAAAQLVAALRNAGAL</sequence>
<dbReference type="PANTHER" id="PTHR21294">
    <property type="entry name" value="ELECTRON TRANSFER FLAVOPROTEIN BETA-SUBUNIT"/>
    <property type="match status" value="1"/>
</dbReference>
<dbReference type="SMART" id="SM00893">
    <property type="entry name" value="ETF"/>
    <property type="match status" value="1"/>
</dbReference>
<evidence type="ECO:0000313" key="5">
    <source>
        <dbReference type="EMBL" id="EJF49689.1"/>
    </source>
</evidence>
<comment type="subunit">
    <text evidence="2">Heterodimer of an alpha and a beta subunit.</text>
</comment>
<feature type="domain" description="Electron transfer flavoprotein alpha/beta-subunit N-terminal" evidence="4">
    <location>
        <begin position="38"/>
        <end position="230"/>
    </location>
</feature>
<dbReference type="InterPro" id="IPR014730">
    <property type="entry name" value="ETF_a/b_N"/>
</dbReference>
<comment type="cofactor">
    <cofactor evidence="1">
        <name>FAD</name>
        <dbReference type="ChEBI" id="CHEBI:57692"/>
    </cofactor>
</comment>
<evidence type="ECO:0000256" key="2">
    <source>
        <dbReference type="ARBA" id="ARBA00011355"/>
    </source>
</evidence>
<evidence type="ECO:0000259" key="4">
    <source>
        <dbReference type="SMART" id="SM00893"/>
    </source>
</evidence>
<dbReference type="Gene3D" id="3.40.50.620">
    <property type="entry name" value="HUPs"/>
    <property type="match status" value="1"/>
</dbReference>
<reference evidence="5 6" key="1">
    <citation type="submission" date="2012-05" db="EMBL/GenBank/DDBJ databases">
        <authorList>
            <person name="Harkins D.M."/>
            <person name="Madupu R."/>
            <person name="Durkin A.S."/>
            <person name="Torralba M."/>
            <person name="Methe B."/>
            <person name="Sutton G.G."/>
            <person name="Nelson K.E."/>
        </authorList>
    </citation>
    <scope>NUCLEOTIDE SEQUENCE [LARGE SCALE GENOMIC DNA]</scope>
    <source>
        <strain evidence="5 6">F0490</strain>
    </source>
</reference>
<dbReference type="Proteomes" id="UP000004578">
    <property type="component" value="Unassembled WGS sequence"/>
</dbReference>
<name>J0NQY1_9ACTO</name>
<organism evidence="5 6">
    <name type="scientific">Schaalia georgiae F0490</name>
    <dbReference type="NCBI Taxonomy" id="1125717"/>
    <lineage>
        <taxon>Bacteria</taxon>
        <taxon>Bacillati</taxon>
        <taxon>Actinomycetota</taxon>
        <taxon>Actinomycetes</taxon>
        <taxon>Actinomycetales</taxon>
        <taxon>Actinomycetaceae</taxon>
        <taxon>Schaalia</taxon>
    </lineage>
</organism>
<dbReference type="GO" id="GO:0009055">
    <property type="term" value="F:electron transfer activity"/>
    <property type="evidence" value="ECO:0007669"/>
    <property type="project" value="InterPro"/>
</dbReference>
<evidence type="ECO:0000256" key="1">
    <source>
        <dbReference type="ARBA" id="ARBA00001974"/>
    </source>
</evidence>
<gene>
    <name evidence="5" type="ORF">HMPREF1317_1312</name>
</gene>
<dbReference type="InterPro" id="IPR014729">
    <property type="entry name" value="Rossmann-like_a/b/a_fold"/>
</dbReference>
<evidence type="ECO:0000313" key="6">
    <source>
        <dbReference type="Proteomes" id="UP000004578"/>
    </source>
</evidence>
<accession>J0NQY1</accession>
<proteinExistence type="predicted"/>
<dbReference type="EMBL" id="AKFS01000036">
    <property type="protein sequence ID" value="EJF49689.1"/>
    <property type="molecule type" value="Genomic_DNA"/>
</dbReference>